<dbReference type="OrthoDB" id="1193027at2759"/>
<gene>
    <name evidence="3" type="ORF">HYALB_00004798</name>
</gene>
<dbReference type="AlphaFoldDB" id="A0A9N9Q0X8"/>
<evidence type="ECO:0000256" key="1">
    <source>
        <dbReference type="SAM" id="MobiDB-lite"/>
    </source>
</evidence>
<keyword evidence="4" id="KW-1185">Reference proteome</keyword>
<evidence type="ECO:0000313" key="4">
    <source>
        <dbReference type="Proteomes" id="UP000701801"/>
    </source>
</evidence>
<sequence length="305" mass="31278">MAFTSALLLLLSLASQSLALPVAQGAGVSTTKAFDDGMWHPSTAIAAASSPTSVQVPAISTTVATGTTPTISTKTSSTKSSSTPTSGGGSPSTGPVTYKKFKGDGSVAQGWPAKSKWITFEDMWARQKPIMAKSCSSQNHADNSEAEMSQMKATILAESASSEVDARFILATIMEESTGCVRVKSTFAPDGSVFNPGLMQDHNGEGTCFNTPAPCPESQIKQMIKDGTSGTASGDGLKQTLAKSGASDAQAVYIAARIYNSGSYDGGPLENTLSVQGCYSSDIANVLIGFAGAESPCRLGTAVDA</sequence>
<evidence type="ECO:0000256" key="2">
    <source>
        <dbReference type="SAM" id="SignalP"/>
    </source>
</evidence>
<reference evidence="3" key="1">
    <citation type="submission" date="2021-07" db="EMBL/GenBank/DDBJ databases">
        <authorList>
            <person name="Durling M."/>
        </authorList>
    </citation>
    <scope>NUCLEOTIDE SEQUENCE</scope>
</reference>
<feature type="signal peptide" evidence="2">
    <location>
        <begin position="1"/>
        <end position="19"/>
    </location>
</feature>
<protein>
    <submittedName>
        <fullName evidence="3">Uncharacterized protein</fullName>
    </submittedName>
</protein>
<dbReference type="Gene3D" id="1.10.530.10">
    <property type="match status" value="1"/>
</dbReference>
<evidence type="ECO:0000313" key="3">
    <source>
        <dbReference type="EMBL" id="CAG8975480.1"/>
    </source>
</evidence>
<proteinExistence type="predicted"/>
<name>A0A9N9Q0X8_9HELO</name>
<organism evidence="3 4">
    <name type="scientific">Hymenoscyphus albidus</name>
    <dbReference type="NCBI Taxonomy" id="595503"/>
    <lineage>
        <taxon>Eukaryota</taxon>
        <taxon>Fungi</taxon>
        <taxon>Dikarya</taxon>
        <taxon>Ascomycota</taxon>
        <taxon>Pezizomycotina</taxon>
        <taxon>Leotiomycetes</taxon>
        <taxon>Helotiales</taxon>
        <taxon>Helotiaceae</taxon>
        <taxon>Hymenoscyphus</taxon>
    </lineage>
</organism>
<dbReference type="Proteomes" id="UP000701801">
    <property type="component" value="Unassembled WGS sequence"/>
</dbReference>
<feature type="chain" id="PRO_5040287896" evidence="2">
    <location>
        <begin position="20"/>
        <end position="305"/>
    </location>
</feature>
<keyword evidence="2" id="KW-0732">Signal</keyword>
<accession>A0A9N9Q0X8</accession>
<feature type="compositionally biased region" description="Low complexity" evidence="1">
    <location>
        <begin position="65"/>
        <end position="85"/>
    </location>
</feature>
<dbReference type="EMBL" id="CAJVRM010000139">
    <property type="protein sequence ID" value="CAG8975480.1"/>
    <property type="molecule type" value="Genomic_DNA"/>
</dbReference>
<comment type="caution">
    <text evidence="3">The sequence shown here is derived from an EMBL/GenBank/DDBJ whole genome shotgun (WGS) entry which is preliminary data.</text>
</comment>
<feature type="region of interest" description="Disordered" evidence="1">
    <location>
        <begin position="65"/>
        <end position="98"/>
    </location>
</feature>